<evidence type="ECO:0000313" key="8">
    <source>
        <dbReference type="Proteomes" id="UP000192761"/>
    </source>
</evidence>
<dbReference type="PANTHER" id="PTHR32305">
    <property type="match status" value="1"/>
</dbReference>
<dbReference type="OrthoDB" id="8572364at2"/>
<organism evidence="7 8">
    <name type="scientific">Andreprevotia lacus DSM 23236</name>
    <dbReference type="NCBI Taxonomy" id="1121001"/>
    <lineage>
        <taxon>Bacteria</taxon>
        <taxon>Pseudomonadati</taxon>
        <taxon>Pseudomonadota</taxon>
        <taxon>Betaproteobacteria</taxon>
        <taxon>Neisseriales</taxon>
        <taxon>Chitinibacteraceae</taxon>
        <taxon>Andreprevotia</taxon>
    </lineage>
</organism>
<keyword evidence="3" id="KW-0964">Secreted</keyword>
<dbReference type="InterPro" id="IPR006531">
    <property type="entry name" value="Gp5/Vgr_OB"/>
</dbReference>
<dbReference type="InterPro" id="IPR050708">
    <property type="entry name" value="T6SS_VgrG/RHS"/>
</dbReference>
<dbReference type="SUPFAM" id="SSF69349">
    <property type="entry name" value="Phage fibre proteins"/>
    <property type="match status" value="1"/>
</dbReference>
<feature type="compositionally biased region" description="Polar residues" evidence="4">
    <location>
        <begin position="462"/>
        <end position="480"/>
    </location>
</feature>
<dbReference type="AlphaFoldDB" id="A0A1W1XGC9"/>
<protein>
    <submittedName>
        <fullName evidence="7">Type VI secretion system secreted protein VgrG</fullName>
    </submittedName>
</protein>
<dbReference type="Gene3D" id="4.10.220.110">
    <property type="match status" value="1"/>
</dbReference>
<dbReference type="Pfam" id="PF04717">
    <property type="entry name" value="Phage_base_V"/>
    <property type="match status" value="1"/>
</dbReference>
<dbReference type="Gene3D" id="2.40.50.230">
    <property type="entry name" value="Gp5 N-terminal domain"/>
    <property type="match status" value="1"/>
</dbReference>
<dbReference type="InterPro" id="IPR017847">
    <property type="entry name" value="T6SS_RhsGE_Vgr_subset"/>
</dbReference>
<dbReference type="NCBIfam" id="TIGR01646">
    <property type="entry name" value="vgr_GE"/>
    <property type="match status" value="1"/>
</dbReference>
<keyword evidence="8" id="KW-1185">Reference proteome</keyword>
<evidence type="ECO:0000256" key="3">
    <source>
        <dbReference type="ARBA" id="ARBA00022525"/>
    </source>
</evidence>
<dbReference type="PANTHER" id="PTHR32305:SF15">
    <property type="entry name" value="PROTEIN RHSA-RELATED"/>
    <property type="match status" value="1"/>
</dbReference>
<comment type="subcellular location">
    <subcellularLocation>
        <location evidence="1">Secreted</location>
    </subcellularLocation>
</comment>
<evidence type="ECO:0000259" key="5">
    <source>
        <dbReference type="Pfam" id="PF04717"/>
    </source>
</evidence>
<proteinExistence type="inferred from homology"/>
<evidence type="ECO:0000256" key="4">
    <source>
        <dbReference type="SAM" id="MobiDB-lite"/>
    </source>
</evidence>
<dbReference type="EMBL" id="FWXD01000007">
    <property type="protein sequence ID" value="SMC22844.1"/>
    <property type="molecule type" value="Genomic_DNA"/>
</dbReference>
<evidence type="ECO:0000256" key="1">
    <source>
        <dbReference type="ARBA" id="ARBA00004613"/>
    </source>
</evidence>
<dbReference type="STRING" id="1121001.SAMN02745857_01487"/>
<dbReference type="RefSeq" id="WP_084090155.1">
    <property type="nucleotide sequence ID" value="NZ_FWXD01000007.1"/>
</dbReference>
<dbReference type="Pfam" id="PF22178">
    <property type="entry name" value="Gp5_trimer_C"/>
    <property type="match status" value="1"/>
</dbReference>
<dbReference type="Pfam" id="PF05954">
    <property type="entry name" value="Phage_GPD"/>
    <property type="match status" value="1"/>
</dbReference>
<dbReference type="SUPFAM" id="SSF69255">
    <property type="entry name" value="gp5 N-terminal domain-like"/>
    <property type="match status" value="1"/>
</dbReference>
<evidence type="ECO:0000313" key="7">
    <source>
        <dbReference type="EMBL" id="SMC22844.1"/>
    </source>
</evidence>
<dbReference type="NCBIfam" id="TIGR03361">
    <property type="entry name" value="VI_Rhs_Vgr"/>
    <property type="match status" value="1"/>
</dbReference>
<dbReference type="InterPro" id="IPR054030">
    <property type="entry name" value="Gp5_Vgr_C"/>
</dbReference>
<dbReference type="Gene3D" id="2.30.110.50">
    <property type="match status" value="1"/>
</dbReference>
<name>A0A1W1XGC9_9NEIS</name>
<dbReference type="FunFam" id="3.55.50.10:FF:000001">
    <property type="entry name" value="Actin cross-linking toxin VgrG1"/>
    <property type="match status" value="1"/>
</dbReference>
<accession>A0A1W1XGC9</accession>
<dbReference type="GO" id="GO:0005576">
    <property type="term" value="C:extracellular region"/>
    <property type="evidence" value="ECO:0007669"/>
    <property type="project" value="UniProtKB-SubCell"/>
</dbReference>
<feature type="domain" description="Gp5/Type VI secretion system Vgr protein OB-fold" evidence="5">
    <location>
        <begin position="382"/>
        <end position="450"/>
    </location>
</feature>
<dbReference type="Gene3D" id="3.55.50.10">
    <property type="entry name" value="Baseplate protein-like domains"/>
    <property type="match status" value="1"/>
</dbReference>
<evidence type="ECO:0000259" key="6">
    <source>
        <dbReference type="Pfam" id="PF22178"/>
    </source>
</evidence>
<reference evidence="7 8" key="1">
    <citation type="submission" date="2017-04" db="EMBL/GenBank/DDBJ databases">
        <authorList>
            <person name="Afonso C.L."/>
            <person name="Miller P.J."/>
            <person name="Scott M.A."/>
            <person name="Spackman E."/>
            <person name="Goraichik I."/>
            <person name="Dimitrov K.M."/>
            <person name="Suarez D.L."/>
            <person name="Swayne D.E."/>
        </authorList>
    </citation>
    <scope>NUCLEOTIDE SEQUENCE [LARGE SCALE GENOMIC DNA]</scope>
    <source>
        <strain evidence="7 8">DSM 23236</strain>
    </source>
</reference>
<feature type="region of interest" description="Disordered" evidence="4">
    <location>
        <begin position="455"/>
        <end position="480"/>
    </location>
</feature>
<evidence type="ECO:0000256" key="2">
    <source>
        <dbReference type="ARBA" id="ARBA00005558"/>
    </source>
</evidence>
<dbReference type="SUPFAM" id="SSF69279">
    <property type="entry name" value="Phage tail proteins"/>
    <property type="match status" value="2"/>
</dbReference>
<sequence length="715" mass="78844">MTVDSEQRLLALTTPLGEDVLLVDHVAGEERVSGLYSFTLDVVSETEDLDFSKVVGKTATLRIKLPDDSNRYWHGHIGRFAQVGSEDARYRYRAELLPWLWFLQHTADSRIFQDLSVPDILEKVFKGRGFNDFRKSLSKTYNPRTYCVQYRESDFDFVSRLMEEEGIFYYFEHAEDKHTLVLADASSAIAACPVKSSIPYRPKAGANEGDDIFSWLQSQTVVPGKVSLRDYNFETPSTDLTASSPTVAKVAKQDSLELYDYPGNYLQASGGENYAQVRMQEWEARQVRIDGGGDCRTLAPGYSFTLKEHFRTDYDGDYLLLSVRHDISNNLPWKDGDGHYENRFVCQPKATVYRPPRITPQPVVHGAQTAVVVGPAGEEIYTDKYGRIKVQFPWDRLGKNDDKSSCWVRVSQGWAGLNWGAMHIPRVGQEVIVDFLEGSPDQPIVTGRVYNGEKMPPYELPTNKTQSGIKSRSSASGTAENFNELRFEDKKGSEDVYFQAEKDFHRLVKNDDDLQVQHDQTITIKNNRTETIQEGNDTLTVEKGNHTAEIKEGNASYTVTKGTRTVTVEGNDTHEIKTGNRTVSVDTGNDALTVKKGNRTVEVSVGNDELTIKAGNQVTKIDAGKAEMEAMQSIELKVGGSSIKIEPSGITISSAKVTVDGSGGVTVAASAGDVSASGLNVSLTGQIGATLKGNATAELSASGQTTVKGGIVMIN</sequence>
<feature type="domain" description="Gp5/Type VI secretion system Vgr C-terminal trimerisation" evidence="6">
    <location>
        <begin position="467"/>
        <end position="578"/>
    </location>
</feature>
<dbReference type="InterPro" id="IPR037026">
    <property type="entry name" value="Vgr_OB-fold_dom_sf"/>
</dbReference>
<dbReference type="Proteomes" id="UP000192761">
    <property type="component" value="Unassembled WGS sequence"/>
</dbReference>
<dbReference type="InterPro" id="IPR006533">
    <property type="entry name" value="T6SS_Vgr_RhsGE"/>
</dbReference>
<comment type="similarity">
    <text evidence="2">Belongs to the VgrG protein family.</text>
</comment>
<gene>
    <name evidence="7" type="ORF">SAMN02745857_01487</name>
</gene>